<dbReference type="PANTHER" id="PTHR24064">
    <property type="entry name" value="SOLUTE CARRIER FAMILY 22 MEMBER"/>
    <property type="match status" value="1"/>
</dbReference>
<evidence type="ECO:0000256" key="1">
    <source>
        <dbReference type="ARBA" id="ARBA00004141"/>
    </source>
</evidence>
<dbReference type="InterPro" id="IPR036259">
    <property type="entry name" value="MFS_trans_sf"/>
</dbReference>
<evidence type="ECO:0000256" key="2">
    <source>
        <dbReference type="ARBA" id="ARBA00022692"/>
    </source>
</evidence>
<dbReference type="GO" id="GO:0016020">
    <property type="term" value="C:membrane"/>
    <property type="evidence" value="ECO:0007669"/>
    <property type="project" value="UniProtKB-SubCell"/>
</dbReference>
<comment type="caution">
    <text evidence="7">The sequence shown here is derived from an EMBL/GenBank/DDBJ whole genome shotgun (WGS) entry which is preliminary data.</text>
</comment>
<protein>
    <submittedName>
        <fullName evidence="7">Organic cation transporter protein</fullName>
    </submittedName>
</protein>
<gene>
    <name evidence="7" type="primary">Orct_10</name>
    <name evidence="7" type="ORF">GWK47_035006</name>
</gene>
<feature type="transmembrane region" description="Helical" evidence="5">
    <location>
        <begin position="98"/>
        <end position="119"/>
    </location>
</feature>
<reference evidence="7" key="1">
    <citation type="submission" date="2020-07" db="EMBL/GenBank/DDBJ databases">
        <title>The High-quality genome of the commercially important snow crab, Chionoecetes opilio.</title>
        <authorList>
            <person name="Jeong J.-H."/>
            <person name="Ryu S."/>
        </authorList>
    </citation>
    <scope>NUCLEOTIDE SEQUENCE</scope>
    <source>
        <strain evidence="7">MADBK_172401_WGS</strain>
        <tissue evidence="7">Digestive gland</tissue>
    </source>
</reference>
<evidence type="ECO:0000256" key="4">
    <source>
        <dbReference type="ARBA" id="ARBA00023136"/>
    </source>
</evidence>
<keyword evidence="3 5" id="KW-1133">Transmembrane helix</keyword>
<organism evidence="7 8">
    <name type="scientific">Chionoecetes opilio</name>
    <name type="common">Atlantic snow crab</name>
    <name type="synonym">Cancer opilio</name>
    <dbReference type="NCBI Taxonomy" id="41210"/>
    <lineage>
        <taxon>Eukaryota</taxon>
        <taxon>Metazoa</taxon>
        <taxon>Ecdysozoa</taxon>
        <taxon>Arthropoda</taxon>
        <taxon>Crustacea</taxon>
        <taxon>Multicrustacea</taxon>
        <taxon>Malacostraca</taxon>
        <taxon>Eumalacostraca</taxon>
        <taxon>Eucarida</taxon>
        <taxon>Decapoda</taxon>
        <taxon>Pleocyemata</taxon>
        <taxon>Brachyura</taxon>
        <taxon>Eubrachyura</taxon>
        <taxon>Majoidea</taxon>
        <taxon>Majidae</taxon>
        <taxon>Chionoecetes</taxon>
    </lineage>
</organism>
<keyword evidence="8" id="KW-1185">Reference proteome</keyword>
<feature type="transmembrane region" description="Helical" evidence="5">
    <location>
        <begin position="131"/>
        <end position="153"/>
    </location>
</feature>
<feature type="transmembrane region" description="Helical" evidence="5">
    <location>
        <begin position="46"/>
        <end position="65"/>
    </location>
</feature>
<evidence type="ECO:0000313" key="8">
    <source>
        <dbReference type="Proteomes" id="UP000770661"/>
    </source>
</evidence>
<keyword evidence="2 5" id="KW-0812">Transmembrane</keyword>
<dbReference type="AlphaFoldDB" id="A0A8J5D2N2"/>
<evidence type="ECO:0000256" key="3">
    <source>
        <dbReference type="ARBA" id="ARBA00022989"/>
    </source>
</evidence>
<feature type="transmembrane region" description="Helical" evidence="5">
    <location>
        <begin position="74"/>
        <end position="92"/>
    </location>
</feature>
<name>A0A8J5D2N2_CHIOP</name>
<dbReference type="Pfam" id="PF00083">
    <property type="entry name" value="Sugar_tr"/>
    <property type="match status" value="1"/>
</dbReference>
<keyword evidence="4 5" id="KW-0472">Membrane</keyword>
<dbReference type="PROSITE" id="PS50850">
    <property type="entry name" value="MFS"/>
    <property type="match status" value="1"/>
</dbReference>
<comment type="subcellular location">
    <subcellularLocation>
        <location evidence="1">Membrane</location>
        <topology evidence="1">Multi-pass membrane protein</topology>
    </subcellularLocation>
</comment>
<evidence type="ECO:0000313" key="7">
    <source>
        <dbReference type="EMBL" id="KAG0727277.1"/>
    </source>
</evidence>
<dbReference type="InterPro" id="IPR020846">
    <property type="entry name" value="MFS_dom"/>
</dbReference>
<dbReference type="OrthoDB" id="6377755at2759"/>
<feature type="transmembrane region" description="Helical" evidence="5">
    <location>
        <begin position="159"/>
        <end position="178"/>
    </location>
</feature>
<dbReference type="Gene3D" id="1.20.1250.20">
    <property type="entry name" value="MFS general substrate transporter like domains"/>
    <property type="match status" value="1"/>
</dbReference>
<dbReference type="EMBL" id="JACEEZ010003569">
    <property type="protein sequence ID" value="KAG0727277.1"/>
    <property type="molecule type" value="Genomic_DNA"/>
</dbReference>
<accession>A0A8J5D2N2</accession>
<evidence type="ECO:0000256" key="5">
    <source>
        <dbReference type="SAM" id="Phobius"/>
    </source>
</evidence>
<dbReference type="SUPFAM" id="SSF103473">
    <property type="entry name" value="MFS general substrate transporter"/>
    <property type="match status" value="1"/>
</dbReference>
<sequence length="295" mass="32931">MSVHNGHTGGQVTQDCVEFDFDNSTFATTFTSEYNLACGRGYLQTAFQSMYMFGIFVAAPINGLLSDKYGRKRMVVIGAVGYLVLGIASAWLPSLSTILAARFVMGCLHAVCSYTSYVLMVEVIEPKMRTAAGFGIYNVWAIGTMLYGGLAYLMRDWRILQTVMTLPGLLLLPALWMIDESPRWLIVNGHPQEALRVLGKVARWHSVDLPPEEEMKQLVETQSSKPQRTSQHSSVRILLKSVISESLVLFRVDLSIDRDRKRFEDPDLCPSAQVPTTPNTRAERVHNTMGYAKSP</sequence>
<dbReference type="Proteomes" id="UP000770661">
    <property type="component" value="Unassembled WGS sequence"/>
</dbReference>
<feature type="domain" description="Major facilitator superfamily (MFS) profile" evidence="6">
    <location>
        <begin position="1"/>
        <end position="295"/>
    </location>
</feature>
<proteinExistence type="predicted"/>
<evidence type="ECO:0000259" key="6">
    <source>
        <dbReference type="PROSITE" id="PS50850"/>
    </source>
</evidence>
<dbReference type="InterPro" id="IPR005828">
    <property type="entry name" value="MFS_sugar_transport-like"/>
</dbReference>
<dbReference type="GO" id="GO:0022857">
    <property type="term" value="F:transmembrane transporter activity"/>
    <property type="evidence" value="ECO:0007669"/>
    <property type="project" value="InterPro"/>
</dbReference>